<accession>A0ABQ9GS10</accession>
<evidence type="ECO:0000313" key="3">
    <source>
        <dbReference type="Proteomes" id="UP001159363"/>
    </source>
</evidence>
<evidence type="ECO:0000256" key="1">
    <source>
        <dbReference type="SAM" id="MobiDB-lite"/>
    </source>
</evidence>
<feature type="region of interest" description="Disordered" evidence="1">
    <location>
        <begin position="237"/>
        <end position="262"/>
    </location>
</feature>
<reference evidence="2 3" key="1">
    <citation type="submission" date="2023-02" db="EMBL/GenBank/DDBJ databases">
        <title>LHISI_Scaffold_Assembly.</title>
        <authorList>
            <person name="Stuart O.P."/>
            <person name="Cleave R."/>
            <person name="Magrath M.J.L."/>
            <person name="Mikheyev A.S."/>
        </authorList>
    </citation>
    <scope>NUCLEOTIDE SEQUENCE [LARGE SCALE GENOMIC DNA]</scope>
    <source>
        <strain evidence="2">Daus_M_001</strain>
        <tissue evidence="2">Leg muscle</tissue>
    </source>
</reference>
<sequence>MSSTSMDSLNNLSRTTYHSNHMNSNSITVNMELHCVRAVPITTEVMAWLKKALGISKMIDFKHLRHKFTNSTPITGLQASPAQILFSRCIRAKMPITATMMQPVIQEGVQDTLKTRQDKIVTKIGNEKMWEPGVIVAKHSEPRSYGVRKDSEGETSIVPFQEETDGPSESTVSSTRGSVECAKDACTDSEDKVNRKCCVDTDTEDFNFKGFPDCGITATNVAAGGGSKGHYVTRSARRCHSNSSQYEHKGQSTTPATSSLTSQHHVVAPDVVALTNVMAGQSEPITRSDRYSSAGWQTSAKLTAAA</sequence>
<protein>
    <submittedName>
        <fullName evidence="2">Uncharacterized protein</fullName>
    </submittedName>
</protein>
<feature type="region of interest" description="Disordered" evidence="1">
    <location>
        <begin position="285"/>
        <end position="306"/>
    </location>
</feature>
<feature type="compositionally biased region" description="Polar residues" evidence="1">
    <location>
        <begin position="167"/>
        <end position="176"/>
    </location>
</feature>
<gene>
    <name evidence="2" type="ORF">PR048_025635</name>
</gene>
<name>A0ABQ9GS10_9NEOP</name>
<keyword evidence="3" id="KW-1185">Reference proteome</keyword>
<evidence type="ECO:0000313" key="2">
    <source>
        <dbReference type="EMBL" id="KAJ8874769.1"/>
    </source>
</evidence>
<organism evidence="2 3">
    <name type="scientific">Dryococelus australis</name>
    <dbReference type="NCBI Taxonomy" id="614101"/>
    <lineage>
        <taxon>Eukaryota</taxon>
        <taxon>Metazoa</taxon>
        <taxon>Ecdysozoa</taxon>
        <taxon>Arthropoda</taxon>
        <taxon>Hexapoda</taxon>
        <taxon>Insecta</taxon>
        <taxon>Pterygota</taxon>
        <taxon>Neoptera</taxon>
        <taxon>Polyneoptera</taxon>
        <taxon>Phasmatodea</taxon>
        <taxon>Verophasmatodea</taxon>
        <taxon>Anareolatae</taxon>
        <taxon>Phasmatidae</taxon>
        <taxon>Eurycanthinae</taxon>
        <taxon>Dryococelus</taxon>
    </lineage>
</organism>
<comment type="caution">
    <text evidence="2">The sequence shown here is derived from an EMBL/GenBank/DDBJ whole genome shotgun (WGS) entry which is preliminary data.</text>
</comment>
<dbReference type="EMBL" id="JARBHB010000010">
    <property type="protein sequence ID" value="KAJ8874769.1"/>
    <property type="molecule type" value="Genomic_DNA"/>
</dbReference>
<feature type="region of interest" description="Disordered" evidence="1">
    <location>
        <begin position="145"/>
        <end position="176"/>
    </location>
</feature>
<feature type="compositionally biased region" description="Polar residues" evidence="1">
    <location>
        <begin position="294"/>
        <end position="306"/>
    </location>
</feature>
<dbReference type="Proteomes" id="UP001159363">
    <property type="component" value="Chromosome 9"/>
</dbReference>
<feature type="non-terminal residue" evidence="2">
    <location>
        <position position="306"/>
    </location>
</feature>
<proteinExistence type="predicted"/>
<feature type="compositionally biased region" description="Polar residues" evidence="1">
    <location>
        <begin position="241"/>
        <end position="262"/>
    </location>
</feature>